<evidence type="ECO:0000256" key="2">
    <source>
        <dbReference type="ARBA" id="ARBA00003921"/>
    </source>
</evidence>
<comment type="similarity">
    <text evidence="5 17">Belongs to the MurB family.</text>
</comment>
<evidence type="ECO:0000256" key="15">
    <source>
        <dbReference type="ARBA" id="ARBA00023316"/>
    </source>
</evidence>
<keyword evidence="8 17" id="KW-0285">Flavoprotein</keyword>
<keyword evidence="6 17" id="KW-0963">Cytoplasm</keyword>
<dbReference type="InterPro" id="IPR036635">
    <property type="entry name" value="MurB_C_sf"/>
</dbReference>
<dbReference type="InterPro" id="IPR016166">
    <property type="entry name" value="FAD-bd_PCMH"/>
</dbReference>
<dbReference type="PROSITE" id="PS51387">
    <property type="entry name" value="FAD_PCMH"/>
    <property type="match status" value="1"/>
</dbReference>
<dbReference type="UniPathway" id="UPA00219"/>
<evidence type="ECO:0000256" key="14">
    <source>
        <dbReference type="ARBA" id="ARBA00023306"/>
    </source>
</evidence>
<dbReference type="Gene3D" id="3.30.465.10">
    <property type="match status" value="1"/>
</dbReference>
<evidence type="ECO:0000256" key="12">
    <source>
        <dbReference type="ARBA" id="ARBA00022984"/>
    </source>
</evidence>
<dbReference type="GO" id="GO:0008360">
    <property type="term" value="P:regulation of cell shape"/>
    <property type="evidence" value="ECO:0007669"/>
    <property type="project" value="UniProtKB-KW"/>
</dbReference>
<dbReference type="GO" id="GO:0071949">
    <property type="term" value="F:FAD binding"/>
    <property type="evidence" value="ECO:0007669"/>
    <property type="project" value="InterPro"/>
</dbReference>
<organism evidence="19 20">
    <name type="scientific">Micromonospora narathiwatensis</name>
    <dbReference type="NCBI Taxonomy" id="299146"/>
    <lineage>
        <taxon>Bacteria</taxon>
        <taxon>Bacillati</taxon>
        <taxon>Actinomycetota</taxon>
        <taxon>Actinomycetes</taxon>
        <taxon>Micromonosporales</taxon>
        <taxon>Micromonosporaceae</taxon>
        <taxon>Micromonospora</taxon>
    </lineage>
</organism>
<evidence type="ECO:0000313" key="20">
    <source>
        <dbReference type="Proteomes" id="UP000198765"/>
    </source>
</evidence>
<dbReference type="NCBIfam" id="NF010478">
    <property type="entry name" value="PRK13903.1"/>
    <property type="match status" value="1"/>
</dbReference>
<feature type="active site" evidence="17">
    <location>
        <position position="176"/>
    </location>
</feature>
<dbReference type="InterPro" id="IPR036318">
    <property type="entry name" value="FAD-bd_PCMH-like_sf"/>
</dbReference>
<dbReference type="GO" id="GO:0005829">
    <property type="term" value="C:cytosol"/>
    <property type="evidence" value="ECO:0007669"/>
    <property type="project" value="TreeGrafter"/>
</dbReference>
<accession>A0A1A9A7H0</accession>
<evidence type="ECO:0000256" key="13">
    <source>
        <dbReference type="ARBA" id="ARBA00023002"/>
    </source>
</evidence>
<evidence type="ECO:0000259" key="18">
    <source>
        <dbReference type="PROSITE" id="PS51387"/>
    </source>
</evidence>
<evidence type="ECO:0000256" key="1">
    <source>
        <dbReference type="ARBA" id="ARBA00001974"/>
    </source>
</evidence>
<dbReference type="RefSeq" id="WP_091198625.1">
    <property type="nucleotide sequence ID" value="NZ_LT594324.1"/>
</dbReference>
<evidence type="ECO:0000256" key="11">
    <source>
        <dbReference type="ARBA" id="ARBA00022960"/>
    </source>
</evidence>
<sequence length="363" mass="38238">MSDVYAEPTTGAAPTGPATLARYTTLRLGGPAGRLETATTAEEIVQKVREAEARDEPVLVLAGGSNVVIGDQGFPGTVVLLRSRGFRAVAEDADTVTIRVEAGETWDDLVAATIEQGWSGLECLSGVPGSAGATPIQNVGAYGQEVAETITAVQAYDRTHGEVVQIAAADCGFAYRGSVFKYSDRWVVLSVDFRLARSPLSGPVRYAELARALGVEVGDRVPLVDARATVLRLRAGKGMVLDADDPDTWSVGSFFTNPVLEREAYELLRERAADLGEPPSWPGAGDVVKVSAAWLIDKAGFGKGYLGPEGVAISSKHTLALTNRAGTASTGALVALAREIRDGVHDRFGVPLHPEPVLINCTI</sequence>
<dbReference type="InterPro" id="IPR016167">
    <property type="entry name" value="FAD-bd_PCMH_sub1"/>
</dbReference>
<keyword evidence="15 17" id="KW-0961">Cell wall biogenesis/degradation</keyword>
<comment type="pathway">
    <text evidence="4 17">Cell wall biogenesis; peptidoglycan biosynthesis.</text>
</comment>
<dbReference type="GO" id="GO:0071555">
    <property type="term" value="P:cell wall organization"/>
    <property type="evidence" value="ECO:0007669"/>
    <property type="project" value="UniProtKB-KW"/>
</dbReference>
<evidence type="ECO:0000256" key="5">
    <source>
        <dbReference type="ARBA" id="ARBA00010485"/>
    </source>
</evidence>
<feature type="domain" description="FAD-binding PCMH-type" evidence="18">
    <location>
        <begin position="27"/>
        <end position="198"/>
    </location>
</feature>
<keyword evidence="13 17" id="KW-0560">Oxidoreductase</keyword>
<dbReference type="InterPro" id="IPR016169">
    <property type="entry name" value="FAD-bd_PCMH_sub2"/>
</dbReference>
<name>A0A1A9A7H0_9ACTN</name>
<feature type="active site" evidence="17">
    <location>
        <position position="355"/>
    </location>
</feature>
<evidence type="ECO:0000256" key="6">
    <source>
        <dbReference type="ARBA" id="ARBA00022490"/>
    </source>
</evidence>
<reference evidence="19 20" key="1">
    <citation type="submission" date="2016-06" db="EMBL/GenBank/DDBJ databases">
        <authorList>
            <person name="Kjaerup R.B."/>
            <person name="Dalgaard T.S."/>
            <person name="Juul-Madsen H.R."/>
        </authorList>
    </citation>
    <scope>NUCLEOTIDE SEQUENCE [LARGE SCALE GENOMIC DNA]</scope>
    <source>
        <strain evidence="19 20">DSM 45248</strain>
    </source>
</reference>
<dbReference type="Proteomes" id="UP000198765">
    <property type="component" value="Chromosome I"/>
</dbReference>
<dbReference type="Pfam" id="PF02873">
    <property type="entry name" value="MurB_C"/>
    <property type="match status" value="1"/>
</dbReference>
<keyword evidence="14 17" id="KW-0131">Cell cycle</keyword>
<evidence type="ECO:0000256" key="9">
    <source>
        <dbReference type="ARBA" id="ARBA00022827"/>
    </source>
</evidence>
<dbReference type="OrthoDB" id="9804753at2"/>
<dbReference type="EMBL" id="LT594324">
    <property type="protein sequence ID" value="SBT52057.1"/>
    <property type="molecule type" value="Genomic_DNA"/>
</dbReference>
<keyword evidence="9 17" id="KW-0274">FAD</keyword>
<dbReference type="PATRIC" id="fig|299146.4.peg.4434"/>
<evidence type="ECO:0000256" key="7">
    <source>
        <dbReference type="ARBA" id="ARBA00022618"/>
    </source>
</evidence>
<protein>
    <recommendedName>
        <fullName evidence="17">UDP-N-acetylenolpyruvoylglucosamine reductase</fullName>
        <ecNumber evidence="17">1.3.1.98</ecNumber>
    </recommendedName>
    <alternativeName>
        <fullName evidence="17">UDP-N-acetylmuramate dehydrogenase</fullName>
    </alternativeName>
</protein>
<dbReference type="Gene3D" id="3.90.78.10">
    <property type="entry name" value="UDP-N-acetylenolpyruvoylglucosamine reductase, C-terminal domain"/>
    <property type="match status" value="1"/>
</dbReference>
<feature type="active site" description="Proton donor" evidence="17">
    <location>
        <position position="253"/>
    </location>
</feature>
<dbReference type="PANTHER" id="PTHR21071">
    <property type="entry name" value="UDP-N-ACETYLENOLPYRUVOYLGLUCOSAMINE REDUCTASE"/>
    <property type="match status" value="1"/>
</dbReference>
<evidence type="ECO:0000256" key="17">
    <source>
        <dbReference type="HAMAP-Rule" id="MF_00037"/>
    </source>
</evidence>
<comment type="cofactor">
    <cofactor evidence="1 17">
        <name>FAD</name>
        <dbReference type="ChEBI" id="CHEBI:57692"/>
    </cofactor>
</comment>
<dbReference type="Gene3D" id="3.30.43.10">
    <property type="entry name" value="Uridine Diphospho-n-acetylenolpyruvylglucosamine Reductase, domain 2"/>
    <property type="match status" value="1"/>
</dbReference>
<dbReference type="GO" id="GO:0008762">
    <property type="term" value="F:UDP-N-acetylmuramate dehydrogenase activity"/>
    <property type="evidence" value="ECO:0007669"/>
    <property type="project" value="UniProtKB-UniRule"/>
</dbReference>
<evidence type="ECO:0000256" key="8">
    <source>
        <dbReference type="ARBA" id="ARBA00022630"/>
    </source>
</evidence>
<keyword evidence="11 17" id="KW-0133">Cell shape</keyword>
<dbReference type="InterPro" id="IPR006094">
    <property type="entry name" value="Oxid_FAD_bind_N"/>
</dbReference>
<dbReference type="PANTHER" id="PTHR21071:SF4">
    <property type="entry name" value="UDP-N-ACETYLENOLPYRUVOYLGLUCOSAMINE REDUCTASE"/>
    <property type="match status" value="1"/>
</dbReference>
<dbReference type="GO" id="GO:0009252">
    <property type="term" value="P:peptidoglycan biosynthetic process"/>
    <property type="evidence" value="ECO:0007669"/>
    <property type="project" value="UniProtKB-UniRule"/>
</dbReference>
<comment type="subcellular location">
    <subcellularLocation>
        <location evidence="3 17">Cytoplasm</location>
    </subcellularLocation>
</comment>
<dbReference type="GO" id="GO:0051301">
    <property type="term" value="P:cell division"/>
    <property type="evidence" value="ECO:0007669"/>
    <property type="project" value="UniProtKB-KW"/>
</dbReference>
<dbReference type="EC" id="1.3.1.98" evidence="17"/>
<dbReference type="Pfam" id="PF01565">
    <property type="entry name" value="FAD_binding_4"/>
    <property type="match status" value="1"/>
</dbReference>
<keyword evidence="12 17" id="KW-0573">Peptidoglycan synthesis</keyword>
<comment type="function">
    <text evidence="2 17">Cell wall formation.</text>
</comment>
<evidence type="ECO:0000256" key="16">
    <source>
        <dbReference type="ARBA" id="ARBA00048914"/>
    </source>
</evidence>
<dbReference type="InterPro" id="IPR003170">
    <property type="entry name" value="MurB"/>
</dbReference>
<dbReference type="InterPro" id="IPR011601">
    <property type="entry name" value="MurB_C"/>
</dbReference>
<gene>
    <name evidence="17" type="primary">murB</name>
    <name evidence="19" type="ORF">GA0070621_4286</name>
</gene>
<dbReference type="SUPFAM" id="SSF56194">
    <property type="entry name" value="Uridine diphospho-N-Acetylenolpyruvylglucosamine reductase, MurB, C-terminal domain"/>
    <property type="match status" value="1"/>
</dbReference>
<evidence type="ECO:0000256" key="4">
    <source>
        <dbReference type="ARBA" id="ARBA00004752"/>
    </source>
</evidence>
<evidence type="ECO:0000256" key="10">
    <source>
        <dbReference type="ARBA" id="ARBA00022857"/>
    </source>
</evidence>
<dbReference type="AlphaFoldDB" id="A0A1A9A7H0"/>
<proteinExistence type="inferred from homology"/>
<evidence type="ECO:0000313" key="19">
    <source>
        <dbReference type="EMBL" id="SBT52057.1"/>
    </source>
</evidence>
<dbReference type="SUPFAM" id="SSF56176">
    <property type="entry name" value="FAD-binding/transporter-associated domain-like"/>
    <property type="match status" value="1"/>
</dbReference>
<keyword evidence="20" id="KW-1185">Reference proteome</keyword>
<evidence type="ECO:0000256" key="3">
    <source>
        <dbReference type="ARBA" id="ARBA00004496"/>
    </source>
</evidence>
<keyword evidence="10 17" id="KW-0521">NADP</keyword>
<keyword evidence="7 17" id="KW-0132">Cell division</keyword>
<dbReference type="HAMAP" id="MF_00037">
    <property type="entry name" value="MurB"/>
    <property type="match status" value="1"/>
</dbReference>
<comment type="catalytic activity">
    <reaction evidence="16 17">
        <text>UDP-N-acetyl-alpha-D-muramate + NADP(+) = UDP-N-acetyl-3-O-(1-carboxyvinyl)-alpha-D-glucosamine + NADPH + H(+)</text>
        <dbReference type="Rhea" id="RHEA:12248"/>
        <dbReference type="ChEBI" id="CHEBI:15378"/>
        <dbReference type="ChEBI" id="CHEBI:57783"/>
        <dbReference type="ChEBI" id="CHEBI:58349"/>
        <dbReference type="ChEBI" id="CHEBI:68483"/>
        <dbReference type="ChEBI" id="CHEBI:70757"/>
        <dbReference type="EC" id="1.3.1.98"/>
    </reaction>
</comment>